<keyword evidence="2" id="KW-1185">Reference proteome</keyword>
<reference evidence="1" key="1">
    <citation type="submission" date="2022-11" db="EMBL/GenBank/DDBJ databases">
        <title>beta-Carotene-producing bacterium, Jeongeuplla avenae sp. nov., alleviates the salt stress of Arabidopsis seedlings.</title>
        <authorList>
            <person name="Jiang L."/>
            <person name="Lee J."/>
        </authorList>
    </citation>
    <scope>NUCLEOTIDE SEQUENCE</scope>
    <source>
        <strain evidence="1">DY_R2A_6</strain>
    </source>
</reference>
<organism evidence="1 2">
    <name type="scientific">Antarcticirhabdus aurantiaca</name>
    <dbReference type="NCBI Taxonomy" id="2606717"/>
    <lineage>
        <taxon>Bacteria</taxon>
        <taxon>Pseudomonadati</taxon>
        <taxon>Pseudomonadota</taxon>
        <taxon>Alphaproteobacteria</taxon>
        <taxon>Hyphomicrobiales</taxon>
        <taxon>Aurantimonadaceae</taxon>
        <taxon>Antarcticirhabdus</taxon>
    </lineage>
</organism>
<accession>A0ACD4NJ97</accession>
<dbReference type="EMBL" id="CP113520">
    <property type="protein sequence ID" value="WAJ26872.1"/>
    <property type="molecule type" value="Genomic_DNA"/>
</dbReference>
<gene>
    <name evidence="1" type="ORF">OXU80_18655</name>
</gene>
<evidence type="ECO:0000313" key="1">
    <source>
        <dbReference type="EMBL" id="WAJ26872.1"/>
    </source>
</evidence>
<dbReference type="Proteomes" id="UP001163223">
    <property type="component" value="Chromosome"/>
</dbReference>
<name>A0ACD4NJ97_9HYPH</name>
<evidence type="ECO:0000313" key="2">
    <source>
        <dbReference type="Proteomes" id="UP001163223"/>
    </source>
</evidence>
<protein>
    <submittedName>
        <fullName evidence="1">Uncharacterized protein</fullName>
    </submittedName>
</protein>
<sequence length="170" mass="18529">MKSTRAFNAAVCEWARDNADLGFLASPVTGGGIAVDRFAQLFLLSIGAGARQPKDWADFAWSVLAAQNQRIVKDGKPLDTPEENVAELAARAATFAEKTLRCSKASRWREARVAITSVGPAPSNRLPNRRAWRPLADVDAARGRPAKRAAETTLVPRMEAWVQHPAQRIA</sequence>
<proteinExistence type="predicted"/>